<evidence type="ECO:0000313" key="2">
    <source>
        <dbReference type="EMBL" id="KAK3251763.1"/>
    </source>
</evidence>
<accession>A0AAE0CC85</accession>
<proteinExistence type="predicted"/>
<gene>
    <name evidence="2" type="ORF">CYMTET_38905</name>
</gene>
<name>A0AAE0CC85_9CHLO</name>
<dbReference type="EMBL" id="LGRX02025847">
    <property type="protein sequence ID" value="KAK3251763.1"/>
    <property type="molecule type" value="Genomic_DNA"/>
</dbReference>
<dbReference type="Proteomes" id="UP001190700">
    <property type="component" value="Unassembled WGS sequence"/>
</dbReference>
<protein>
    <submittedName>
        <fullName evidence="2">Uncharacterized protein</fullName>
    </submittedName>
</protein>
<feature type="compositionally biased region" description="Low complexity" evidence="1">
    <location>
        <begin position="219"/>
        <end position="228"/>
    </location>
</feature>
<sequence>MAAKSEGTRGDDAHPLARAVSGRGAHLLRRRILNVVRSGNLNRAGEDQDLGVAAERQPEGCHLIYKRADAEVGIGAGTRPVEPGHEVSDEGRRMPKRDYETSVQDEQIFVSVLANEDFTLVSLSSAIHSYLDPTVVPDVHMEKYFGWTRSPRPPPSLRSSSFVDQTAVLMELIKQQQLHQEEFSKNQLVQQQQQASVIATSCGQIATLTADVAANKLAESSSSGSSAMGKKKGADAEIA</sequence>
<feature type="region of interest" description="Disordered" evidence="1">
    <location>
        <begin position="219"/>
        <end position="239"/>
    </location>
</feature>
<reference evidence="2 3" key="1">
    <citation type="journal article" date="2015" name="Genome Biol. Evol.">
        <title>Comparative Genomics of a Bacterivorous Green Alga Reveals Evolutionary Causalities and Consequences of Phago-Mixotrophic Mode of Nutrition.</title>
        <authorList>
            <person name="Burns J.A."/>
            <person name="Paasch A."/>
            <person name="Narechania A."/>
            <person name="Kim E."/>
        </authorList>
    </citation>
    <scope>NUCLEOTIDE SEQUENCE [LARGE SCALE GENOMIC DNA]</scope>
    <source>
        <strain evidence="2 3">PLY_AMNH</strain>
    </source>
</reference>
<comment type="caution">
    <text evidence="2">The sequence shown here is derived from an EMBL/GenBank/DDBJ whole genome shotgun (WGS) entry which is preliminary data.</text>
</comment>
<evidence type="ECO:0000256" key="1">
    <source>
        <dbReference type="SAM" id="MobiDB-lite"/>
    </source>
</evidence>
<evidence type="ECO:0000313" key="3">
    <source>
        <dbReference type="Proteomes" id="UP001190700"/>
    </source>
</evidence>
<feature type="compositionally biased region" description="Basic and acidic residues" evidence="1">
    <location>
        <begin position="82"/>
        <end position="97"/>
    </location>
</feature>
<organism evidence="2 3">
    <name type="scientific">Cymbomonas tetramitiformis</name>
    <dbReference type="NCBI Taxonomy" id="36881"/>
    <lineage>
        <taxon>Eukaryota</taxon>
        <taxon>Viridiplantae</taxon>
        <taxon>Chlorophyta</taxon>
        <taxon>Pyramimonadophyceae</taxon>
        <taxon>Pyramimonadales</taxon>
        <taxon>Pyramimonadaceae</taxon>
        <taxon>Cymbomonas</taxon>
    </lineage>
</organism>
<dbReference type="AlphaFoldDB" id="A0AAE0CC85"/>
<feature type="region of interest" description="Disordered" evidence="1">
    <location>
        <begin position="75"/>
        <end position="97"/>
    </location>
</feature>
<keyword evidence="3" id="KW-1185">Reference proteome</keyword>